<evidence type="ECO:0008006" key="4">
    <source>
        <dbReference type="Google" id="ProtNLM"/>
    </source>
</evidence>
<keyword evidence="3" id="KW-1185">Reference proteome</keyword>
<dbReference type="AlphaFoldDB" id="A0A167C5B2"/>
<dbReference type="InterPro" id="IPR005024">
    <property type="entry name" value="Snf7_fam"/>
</dbReference>
<dbReference type="Gene3D" id="6.10.140.1230">
    <property type="match status" value="1"/>
</dbReference>
<dbReference type="Pfam" id="PF03357">
    <property type="entry name" value="Snf7"/>
    <property type="match status" value="1"/>
</dbReference>
<accession>A0A167C5B2</accession>
<organism evidence="2 3">
    <name type="scientific">Sugiyamaella lignohabitans</name>
    <dbReference type="NCBI Taxonomy" id="796027"/>
    <lineage>
        <taxon>Eukaryota</taxon>
        <taxon>Fungi</taxon>
        <taxon>Dikarya</taxon>
        <taxon>Ascomycota</taxon>
        <taxon>Saccharomycotina</taxon>
        <taxon>Dipodascomycetes</taxon>
        <taxon>Dipodascales</taxon>
        <taxon>Trichomonascaceae</taxon>
        <taxon>Sugiyamaella</taxon>
    </lineage>
</organism>
<name>A0A167C5B2_9ASCO</name>
<dbReference type="KEGG" id="slb:AWJ20_4038"/>
<dbReference type="GO" id="GO:0009898">
    <property type="term" value="C:cytoplasmic side of plasma membrane"/>
    <property type="evidence" value="ECO:0007669"/>
    <property type="project" value="TreeGrafter"/>
</dbReference>
<dbReference type="EMBL" id="CP014500">
    <property type="protein sequence ID" value="ANB11235.1"/>
    <property type="molecule type" value="Genomic_DNA"/>
</dbReference>
<dbReference type="PANTHER" id="PTHR22761:SF18">
    <property type="entry name" value="SORTING PROTEIN SNF7 FAMILY PROTEIN, PUTATIVE (AFU_ORTHOLOGUE AFUA_2G16692)-RELATED"/>
    <property type="match status" value="1"/>
</dbReference>
<dbReference type="Proteomes" id="UP000189580">
    <property type="component" value="Chromosome c"/>
</dbReference>
<proteinExistence type="predicted"/>
<dbReference type="GO" id="GO:0005771">
    <property type="term" value="C:multivesicular body"/>
    <property type="evidence" value="ECO:0007669"/>
    <property type="project" value="TreeGrafter"/>
</dbReference>
<dbReference type="RefSeq" id="XP_018733712.1">
    <property type="nucleotide sequence ID" value="XM_018881087.1"/>
</dbReference>
<evidence type="ECO:0000256" key="1">
    <source>
        <dbReference type="SAM" id="MobiDB-lite"/>
    </source>
</evidence>
<protein>
    <recommendedName>
        <fullName evidence="4">Snf7p</fullName>
    </recommendedName>
</protein>
<feature type="region of interest" description="Disordered" evidence="1">
    <location>
        <begin position="411"/>
        <end position="462"/>
    </location>
</feature>
<sequence>MSLIDTVLANKLFTDRRRVSLYSNFRKLKDSNIDGYEANIAAWKILLTDALDQGNFEDATAIPGGPGLLEALYDPDNGRPLALDVVIDELVADKVLIPLPIYMAEKSSIYSQGAWLTKMLNPKVVTSWVLSYTKVWDSSWKSIGPKAELGTLKKEKYISIQALETIGNAIWANLENEHGITASYTNGVFTKEMLTSLLSEVSVTKKIHNTVQTSRVLLSPTDIEVVLKYLVRDKNKLISDGQIYKVNSRNASPLITQKDIAIANLRSTILQVTDRVNGLSDQIADCDLKARNALERKNKPVAVYALKSKKLAESSQVKALDMLSNLELLVGKIDDATDQAEIVSALSSGAEILTTLNSTIGGAEKVGDLMDQLRDQADETDEIGREISSMVGRSVDEDEVESELDLMLAEERQKQLDKLPVPPTNSTHATPAKDSQEDPAIASLSDELSATSLEPRKKVLAE</sequence>
<dbReference type="PANTHER" id="PTHR22761">
    <property type="entry name" value="CHARGED MULTIVESICULAR BODY PROTEIN"/>
    <property type="match status" value="1"/>
</dbReference>
<reference evidence="2 3" key="1">
    <citation type="submission" date="2016-02" db="EMBL/GenBank/DDBJ databases">
        <title>Complete genome sequence and transcriptome regulation of the pentose utilising yeast Sugiyamaella lignohabitans.</title>
        <authorList>
            <person name="Bellasio M."/>
            <person name="Peymann A."/>
            <person name="Valli M."/>
            <person name="Sipitzky M."/>
            <person name="Graf A."/>
            <person name="Sauer M."/>
            <person name="Marx H."/>
            <person name="Mattanovich D."/>
        </authorList>
    </citation>
    <scope>NUCLEOTIDE SEQUENCE [LARGE SCALE GENOMIC DNA]</scope>
    <source>
        <strain evidence="2 3">CBS 10342</strain>
    </source>
</reference>
<dbReference type="GO" id="GO:0000815">
    <property type="term" value="C:ESCRT III complex"/>
    <property type="evidence" value="ECO:0007669"/>
    <property type="project" value="TreeGrafter"/>
</dbReference>
<gene>
    <name evidence="2" type="ORF">AWJ20_4038</name>
</gene>
<dbReference type="GO" id="GO:0006900">
    <property type="term" value="P:vesicle budding from membrane"/>
    <property type="evidence" value="ECO:0007669"/>
    <property type="project" value="TreeGrafter"/>
</dbReference>
<evidence type="ECO:0000313" key="2">
    <source>
        <dbReference type="EMBL" id="ANB11235.1"/>
    </source>
</evidence>
<evidence type="ECO:0000313" key="3">
    <source>
        <dbReference type="Proteomes" id="UP000189580"/>
    </source>
</evidence>
<dbReference type="OrthoDB" id="10250120at2759"/>
<dbReference type="GO" id="GO:0032511">
    <property type="term" value="P:late endosome to vacuole transport via multivesicular body sorting pathway"/>
    <property type="evidence" value="ECO:0007669"/>
    <property type="project" value="TreeGrafter"/>
</dbReference>
<dbReference type="GeneID" id="30036126"/>